<accession>A0ABR4CDW7</accession>
<proteinExistence type="predicted"/>
<sequence>MLYSSSLPLFTLPLTVSSNQAVITGSLSCLSASLTSTVGLLWFGLIGFHNLGVCSSDEVGTHERVSAGTRCLSIVECEPA</sequence>
<comment type="caution">
    <text evidence="1">The sequence shown here is derived from an EMBL/GenBank/DDBJ whole genome shotgun (WGS) entry which is preliminary data.</text>
</comment>
<gene>
    <name evidence="1" type="ORF">VTL71DRAFT_16231</name>
</gene>
<dbReference type="Proteomes" id="UP001595075">
    <property type="component" value="Unassembled WGS sequence"/>
</dbReference>
<evidence type="ECO:0000313" key="2">
    <source>
        <dbReference type="Proteomes" id="UP001595075"/>
    </source>
</evidence>
<reference evidence="1 2" key="1">
    <citation type="journal article" date="2024" name="Commun. Biol.">
        <title>Comparative genomic analysis of thermophilic fungi reveals convergent evolutionary adaptations and gene losses.</title>
        <authorList>
            <person name="Steindorff A.S."/>
            <person name="Aguilar-Pontes M.V."/>
            <person name="Robinson A.J."/>
            <person name="Andreopoulos B."/>
            <person name="LaButti K."/>
            <person name="Kuo A."/>
            <person name="Mondo S."/>
            <person name="Riley R."/>
            <person name="Otillar R."/>
            <person name="Haridas S."/>
            <person name="Lipzen A."/>
            <person name="Grimwood J."/>
            <person name="Schmutz J."/>
            <person name="Clum A."/>
            <person name="Reid I.D."/>
            <person name="Moisan M.C."/>
            <person name="Butler G."/>
            <person name="Nguyen T.T.M."/>
            <person name="Dewar K."/>
            <person name="Conant G."/>
            <person name="Drula E."/>
            <person name="Henrissat B."/>
            <person name="Hansel C."/>
            <person name="Singer S."/>
            <person name="Hutchinson M.I."/>
            <person name="de Vries R.P."/>
            <person name="Natvig D.O."/>
            <person name="Powell A.J."/>
            <person name="Tsang A."/>
            <person name="Grigoriev I.V."/>
        </authorList>
    </citation>
    <scope>NUCLEOTIDE SEQUENCE [LARGE SCALE GENOMIC DNA]</scope>
    <source>
        <strain evidence="1 2">CBS 494.80</strain>
    </source>
</reference>
<evidence type="ECO:0000313" key="1">
    <source>
        <dbReference type="EMBL" id="KAL2068133.1"/>
    </source>
</evidence>
<keyword evidence="2" id="KW-1185">Reference proteome</keyword>
<organism evidence="1 2">
    <name type="scientific">Oculimacula yallundae</name>
    <dbReference type="NCBI Taxonomy" id="86028"/>
    <lineage>
        <taxon>Eukaryota</taxon>
        <taxon>Fungi</taxon>
        <taxon>Dikarya</taxon>
        <taxon>Ascomycota</taxon>
        <taxon>Pezizomycotina</taxon>
        <taxon>Leotiomycetes</taxon>
        <taxon>Helotiales</taxon>
        <taxon>Ploettnerulaceae</taxon>
        <taxon>Oculimacula</taxon>
    </lineage>
</organism>
<protein>
    <submittedName>
        <fullName evidence="1">Uncharacterized protein</fullName>
    </submittedName>
</protein>
<name>A0ABR4CDW7_9HELO</name>
<dbReference type="EMBL" id="JAZHXI010000009">
    <property type="protein sequence ID" value="KAL2068133.1"/>
    <property type="molecule type" value="Genomic_DNA"/>
</dbReference>